<protein>
    <submittedName>
        <fullName evidence="1">Phosphate acetyltransferase</fullName>
    </submittedName>
</protein>
<dbReference type="EMBL" id="CP039690">
    <property type="protein sequence ID" value="QCI64212.1"/>
    <property type="molecule type" value="Genomic_DNA"/>
</dbReference>
<evidence type="ECO:0000313" key="2">
    <source>
        <dbReference type="Proteomes" id="UP000298781"/>
    </source>
</evidence>
<dbReference type="Gene3D" id="3.10.129.10">
    <property type="entry name" value="Hotdog Thioesterase"/>
    <property type="match status" value="1"/>
</dbReference>
<gene>
    <name evidence="1" type="ORF">E8M01_08110</name>
</gene>
<dbReference type="RefSeq" id="WP_136959668.1">
    <property type="nucleotide sequence ID" value="NZ_CP039690.1"/>
</dbReference>
<dbReference type="GO" id="GO:0016740">
    <property type="term" value="F:transferase activity"/>
    <property type="evidence" value="ECO:0007669"/>
    <property type="project" value="UniProtKB-KW"/>
</dbReference>
<dbReference type="InterPro" id="IPR029069">
    <property type="entry name" value="HotDog_dom_sf"/>
</dbReference>
<evidence type="ECO:0000313" key="1">
    <source>
        <dbReference type="EMBL" id="QCI64212.1"/>
    </source>
</evidence>
<accession>A0A4D7B7U8</accession>
<dbReference type="OrthoDB" id="9800237at2"/>
<proteinExistence type="predicted"/>
<organism evidence="1 2">
    <name type="scientific">Phreatobacter stygius</name>
    <dbReference type="NCBI Taxonomy" id="1940610"/>
    <lineage>
        <taxon>Bacteria</taxon>
        <taxon>Pseudomonadati</taxon>
        <taxon>Pseudomonadota</taxon>
        <taxon>Alphaproteobacteria</taxon>
        <taxon>Hyphomicrobiales</taxon>
        <taxon>Phreatobacteraceae</taxon>
        <taxon>Phreatobacter</taxon>
    </lineage>
</organism>
<reference evidence="1 2" key="1">
    <citation type="submission" date="2019-04" db="EMBL/GenBank/DDBJ databases">
        <title>Phreatobacter aquaticus sp. nov.</title>
        <authorList>
            <person name="Choi A."/>
        </authorList>
    </citation>
    <scope>NUCLEOTIDE SEQUENCE [LARGE SCALE GENOMIC DNA]</scope>
    <source>
        <strain evidence="1 2">KCTC 52518</strain>
    </source>
</reference>
<keyword evidence="1" id="KW-0808">Transferase</keyword>
<dbReference type="SUPFAM" id="SSF54637">
    <property type="entry name" value="Thioesterase/thiol ester dehydrase-isomerase"/>
    <property type="match status" value="1"/>
</dbReference>
<dbReference type="Proteomes" id="UP000298781">
    <property type="component" value="Chromosome"/>
</dbReference>
<dbReference type="AlphaFoldDB" id="A0A4D7B7U8"/>
<dbReference type="KEGG" id="pstg:E8M01_08110"/>
<sequence length="124" mass="13118">MKVGDSACLTRRYQVDDIEAFAALAGVSPQAITHVPEPLIAALFSYLLGVELPGSGTNYLKQELTFSGSPPLDEAVTATVAVVRLRPDKHLCDLSTTLTGTDGRVLATGRALVLIKDVARPIEA</sequence>
<keyword evidence="2" id="KW-1185">Reference proteome</keyword>
<name>A0A4D7B7U8_9HYPH</name>